<protein>
    <recommendedName>
        <fullName evidence="4">EamA domain-containing protein</fullName>
    </recommendedName>
</protein>
<feature type="transmembrane region" description="Helical" evidence="3">
    <location>
        <begin position="224"/>
        <end position="246"/>
    </location>
</feature>
<keyword evidence="3" id="KW-0812">Transmembrane</keyword>
<feature type="domain" description="EamA" evidence="4">
    <location>
        <begin position="21"/>
        <end position="150"/>
    </location>
</feature>
<comment type="similarity">
    <text evidence="2">Belongs to the EamA transporter family.</text>
</comment>
<comment type="caution">
    <text evidence="5">The sequence shown here is derived from an EMBL/GenBank/DDBJ whole genome shotgun (WGS) entry which is preliminary data.</text>
</comment>
<feature type="transmembrane region" description="Helical" evidence="3">
    <location>
        <begin position="46"/>
        <end position="66"/>
    </location>
</feature>
<feature type="domain" description="EamA" evidence="4">
    <location>
        <begin position="162"/>
        <end position="296"/>
    </location>
</feature>
<dbReference type="PANTHER" id="PTHR22911">
    <property type="entry name" value="ACYL-MALONYL CONDENSING ENZYME-RELATED"/>
    <property type="match status" value="1"/>
</dbReference>
<feature type="transmembrane region" description="Helical" evidence="3">
    <location>
        <begin position="192"/>
        <end position="218"/>
    </location>
</feature>
<dbReference type="Pfam" id="PF00892">
    <property type="entry name" value="EamA"/>
    <property type="match status" value="2"/>
</dbReference>
<evidence type="ECO:0000256" key="3">
    <source>
        <dbReference type="SAM" id="Phobius"/>
    </source>
</evidence>
<feature type="transmembrane region" description="Helical" evidence="3">
    <location>
        <begin position="78"/>
        <end position="99"/>
    </location>
</feature>
<feature type="transmembrane region" description="Helical" evidence="3">
    <location>
        <begin position="253"/>
        <end position="273"/>
    </location>
</feature>
<organism evidence="5 6">
    <name type="scientific">Bacillus licheniformis</name>
    <dbReference type="NCBI Taxonomy" id="1402"/>
    <lineage>
        <taxon>Bacteria</taxon>
        <taxon>Bacillati</taxon>
        <taxon>Bacillota</taxon>
        <taxon>Bacilli</taxon>
        <taxon>Bacillales</taxon>
        <taxon>Bacillaceae</taxon>
        <taxon>Bacillus</taxon>
    </lineage>
</organism>
<proteinExistence type="inferred from homology"/>
<sequence>MLKKKMKRRKDFILRTTLYPYIALVVGVLAVSSSAIFVRLSTADAGIIAFYRLFFSALLIFPFFWGKRKEVLGFSKKDWLFSAAAGFFLAFHFILWFRSLEYTSVASSVVLVTLQPIFSFIGTYFLFKERVSFAGIISALLAIGGSVYISWGDFKVSGQALYGDILALLACALVTAYLLFGQHVRKRHSLTVYTFIVYGISALTLCLYCLFSGAAFFSYPASDWGYFFLLAVIPTLLGHSLFNWVLKWLSTNMISVAILFEPVGAVALAYWILDESVMMTQVIGGAVIFSGIILFMASQSIRKNNVPAVKGKTPKAL</sequence>
<dbReference type="PANTHER" id="PTHR22911:SF76">
    <property type="entry name" value="EAMA DOMAIN-CONTAINING PROTEIN"/>
    <property type="match status" value="1"/>
</dbReference>
<feature type="transmembrane region" description="Helical" evidence="3">
    <location>
        <begin position="21"/>
        <end position="40"/>
    </location>
</feature>
<feature type="transmembrane region" description="Helical" evidence="3">
    <location>
        <begin position="279"/>
        <end position="297"/>
    </location>
</feature>
<keyword evidence="3" id="KW-1133">Transmembrane helix</keyword>
<gene>
    <name evidence="5" type="ORF">CHCC16736_0670</name>
</gene>
<dbReference type="EMBL" id="NILC01000010">
    <property type="protein sequence ID" value="TWL31502.1"/>
    <property type="molecule type" value="Genomic_DNA"/>
</dbReference>
<dbReference type="AlphaFoldDB" id="A0A8B5YFY1"/>
<dbReference type="GO" id="GO:0016020">
    <property type="term" value="C:membrane"/>
    <property type="evidence" value="ECO:0007669"/>
    <property type="project" value="InterPro"/>
</dbReference>
<keyword evidence="3" id="KW-0472">Membrane</keyword>
<evidence type="ECO:0000256" key="1">
    <source>
        <dbReference type="ARBA" id="ARBA00004127"/>
    </source>
</evidence>
<dbReference type="InterPro" id="IPR037185">
    <property type="entry name" value="EmrE-like"/>
</dbReference>
<evidence type="ECO:0000313" key="6">
    <source>
        <dbReference type="Proteomes" id="UP000435910"/>
    </source>
</evidence>
<feature type="transmembrane region" description="Helical" evidence="3">
    <location>
        <begin position="160"/>
        <end position="180"/>
    </location>
</feature>
<feature type="transmembrane region" description="Helical" evidence="3">
    <location>
        <begin position="133"/>
        <end position="154"/>
    </location>
</feature>
<dbReference type="SUPFAM" id="SSF103481">
    <property type="entry name" value="Multidrug resistance efflux transporter EmrE"/>
    <property type="match status" value="2"/>
</dbReference>
<evidence type="ECO:0000313" key="5">
    <source>
        <dbReference type="EMBL" id="TWL31502.1"/>
    </source>
</evidence>
<dbReference type="InterPro" id="IPR000620">
    <property type="entry name" value="EamA_dom"/>
</dbReference>
<reference evidence="5 6" key="1">
    <citation type="submission" date="2019-06" db="EMBL/GenBank/DDBJ databases">
        <title>Genome sequence analysis of &gt;100 Bacillus licheniformis strains suggests intrinsic resistance to this species.</title>
        <authorList>
            <person name="Wels M."/>
            <person name="Siezen R.J."/>
            <person name="Johansen E."/>
            <person name="Stuer-Lauridsen B."/>
            <person name="Bjerre K."/>
            <person name="Nielsen B.K.K."/>
        </authorList>
    </citation>
    <scope>NUCLEOTIDE SEQUENCE [LARGE SCALE GENOMIC DNA]</scope>
    <source>
        <strain evidence="5 6">BAC-16736</strain>
    </source>
</reference>
<dbReference type="Proteomes" id="UP000435910">
    <property type="component" value="Unassembled WGS sequence"/>
</dbReference>
<accession>A0A8B5YFY1</accession>
<evidence type="ECO:0000256" key="2">
    <source>
        <dbReference type="ARBA" id="ARBA00007362"/>
    </source>
</evidence>
<evidence type="ECO:0000259" key="4">
    <source>
        <dbReference type="Pfam" id="PF00892"/>
    </source>
</evidence>
<name>A0A8B5YFY1_BACLI</name>
<feature type="transmembrane region" description="Helical" evidence="3">
    <location>
        <begin position="105"/>
        <end position="126"/>
    </location>
</feature>
<comment type="subcellular location">
    <subcellularLocation>
        <location evidence="1">Endomembrane system</location>
        <topology evidence="1">Multi-pass membrane protein</topology>
    </subcellularLocation>
</comment>